<name>A0A4R5P740_9MYCO</name>
<dbReference type="EMBL" id="RXLR01000019">
    <property type="protein sequence ID" value="TDH18887.1"/>
    <property type="molecule type" value="Genomic_DNA"/>
</dbReference>
<accession>A0A4R5P740</accession>
<evidence type="ECO:0000313" key="2">
    <source>
        <dbReference type="EMBL" id="TDH18887.1"/>
    </source>
</evidence>
<dbReference type="InterPro" id="IPR015032">
    <property type="entry name" value="ThsB__TIR-like_domain"/>
</dbReference>
<dbReference type="AlphaFoldDB" id="A0A4R5P740"/>
<dbReference type="Proteomes" id="UP000295627">
    <property type="component" value="Unassembled WGS sequence"/>
</dbReference>
<evidence type="ECO:0000313" key="3">
    <source>
        <dbReference type="Proteomes" id="UP000295627"/>
    </source>
</evidence>
<dbReference type="SUPFAM" id="SSF52206">
    <property type="entry name" value="Hypothetical protein MTH538"/>
    <property type="match status" value="1"/>
</dbReference>
<evidence type="ECO:0000259" key="1">
    <source>
        <dbReference type="Pfam" id="PF08937"/>
    </source>
</evidence>
<protein>
    <recommendedName>
        <fullName evidence="1">Thoeris protein ThsB TIR-like domain-containing protein</fullName>
    </recommendedName>
</protein>
<comment type="caution">
    <text evidence="2">The sequence shown here is derived from an EMBL/GenBank/DDBJ whole genome shotgun (WGS) entry which is preliminary data.</text>
</comment>
<dbReference type="InterPro" id="IPR036490">
    <property type="entry name" value="ThsB_TIR-like_sf"/>
</dbReference>
<dbReference type="Pfam" id="PF08937">
    <property type="entry name" value="ThsB_TIR"/>
    <property type="match status" value="1"/>
</dbReference>
<gene>
    <name evidence="2" type="ORF">EJ571_20030</name>
</gene>
<reference evidence="2 3" key="1">
    <citation type="journal article" date="2019" name="Sci. Rep.">
        <title>Extended insight into the Mycobacterium chelonae-abscessus complex through whole genome sequencing of Mycobacterium salmoniphilum outbreak and Mycobacterium salmoniphilum-like strains.</title>
        <authorList>
            <person name="Behra P.R.K."/>
            <person name="Das S."/>
            <person name="Pettersson B.M.F."/>
            <person name="Shirreff L."/>
            <person name="DuCote T."/>
            <person name="Jacobsson K.G."/>
            <person name="Ennis D.G."/>
            <person name="Kirsebom L.A."/>
        </authorList>
    </citation>
    <scope>NUCLEOTIDE SEQUENCE [LARGE SCALE GENOMIC DNA]</scope>
    <source>
        <strain evidence="2 3">DSM 45524</strain>
    </source>
</reference>
<dbReference type="RefSeq" id="WP_078334072.1">
    <property type="nucleotide sequence ID" value="NZ_MAFQ01000006.1"/>
</dbReference>
<sequence>MSSAARRVFFSFHYERDIWRANVVRNSWVTQSREAAGYFDASLWEEAKKKGDAAIKAMIDSALINTSVTVVLVGQYTASRPYVNYEIQRSMARGNGLLGVRIEKIGDRNGDTDDAGENPLPAKYPLHRWNTDGGHSNMGAWIESAAKAAGR</sequence>
<organism evidence="2 3">
    <name type="scientific">Mycobacteroides franklinii</name>
    <dbReference type="NCBI Taxonomy" id="948102"/>
    <lineage>
        <taxon>Bacteria</taxon>
        <taxon>Bacillati</taxon>
        <taxon>Actinomycetota</taxon>
        <taxon>Actinomycetes</taxon>
        <taxon>Mycobacteriales</taxon>
        <taxon>Mycobacteriaceae</taxon>
        <taxon>Mycobacteroides</taxon>
    </lineage>
</organism>
<proteinExistence type="predicted"/>
<feature type="domain" description="Thoeris protein ThsB TIR-like" evidence="1">
    <location>
        <begin position="9"/>
        <end position="104"/>
    </location>
</feature>